<proteinExistence type="predicted"/>
<evidence type="ECO:0000313" key="2">
    <source>
        <dbReference type="Proteomes" id="UP001196413"/>
    </source>
</evidence>
<name>A0AAD5R6I7_PARTN</name>
<gene>
    <name evidence="1" type="ORF">KIN20_032386</name>
</gene>
<evidence type="ECO:0000313" key="1">
    <source>
        <dbReference type="EMBL" id="KAJ1370618.1"/>
    </source>
</evidence>
<protein>
    <submittedName>
        <fullName evidence="1">Uncharacterized protein</fullName>
    </submittedName>
</protein>
<dbReference type="AlphaFoldDB" id="A0AAD5R6I7"/>
<sequence length="72" mass="7900">MAKKARCASTGNAVTRICTTMNINGMCTATDAAKMISSRNIVMENWSKMMWQRVVNKAVQMLASGPFGSHFL</sequence>
<dbReference type="EMBL" id="JAHQIW010006810">
    <property type="protein sequence ID" value="KAJ1370618.1"/>
    <property type="molecule type" value="Genomic_DNA"/>
</dbReference>
<dbReference type="Proteomes" id="UP001196413">
    <property type="component" value="Unassembled WGS sequence"/>
</dbReference>
<comment type="caution">
    <text evidence="1">The sequence shown here is derived from an EMBL/GenBank/DDBJ whole genome shotgun (WGS) entry which is preliminary data.</text>
</comment>
<accession>A0AAD5R6I7</accession>
<organism evidence="1 2">
    <name type="scientific">Parelaphostrongylus tenuis</name>
    <name type="common">Meningeal worm</name>
    <dbReference type="NCBI Taxonomy" id="148309"/>
    <lineage>
        <taxon>Eukaryota</taxon>
        <taxon>Metazoa</taxon>
        <taxon>Ecdysozoa</taxon>
        <taxon>Nematoda</taxon>
        <taxon>Chromadorea</taxon>
        <taxon>Rhabditida</taxon>
        <taxon>Rhabditina</taxon>
        <taxon>Rhabditomorpha</taxon>
        <taxon>Strongyloidea</taxon>
        <taxon>Metastrongylidae</taxon>
        <taxon>Parelaphostrongylus</taxon>
    </lineage>
</organism>
<keyword evidence="2" id="KW-1185">Reference proteome</keyword>
<reference evidence="1" key="1">
    <citation type="submission" date="2021-06" db="EMBL/GenBank/DDBJ databases">
        <title>Parelaphostrongylus tenuis whole genome reference sequence.</title>
        <authorList>
            <person name="Garwood T.J."/>
            <person name="Larsen P.A."/>
            <person name="Fountain-Jones N.M."/>
            <person name="Garbe J.R."/>
            <person name="Macchietto M.G."/>
            <person name="Kania S.A."/>
            <person name="Gerhold R.W."/>
            <person name="Richards J.E."/>
            <person name="Wolf T.M."/>
        </authorList>
    </citation>
    <scope>NUCLEOTIDE SEQUENCE</scope>
    <source>
        <strain evidence="1">MNPRO001-30</strain>
        <tissue evidence="1">Meninges</tissue>
    </source>
</reference>